<protein>
    <submittedName>
        <fullName evidence="13">Ferulate 5-hydroxylase</fullName>
    </submittedName>
</protein>
<keyword evidence="5 11" id="KW-0479">Metal-binding</keyword>
<comment type="caution">
    <text evidence="13">The sequence shown here is derived from an EMBL/GenBank/DDBJ whole genome shotgun (WGS) entry which is preliminary data.</text>
</comment>
<dbReference type="GO" id="GO:0016705">
    <property type="term" value="F:oxidoreductase activity, acting on paired donors, with incorporation or reduction of molecular oxygen"/>
    <property type="evidence" value="ECO:0007669"/>
    <property type="project" value="InterPro"/>
</dbReference>
<dbReference type="InterPro" id="IPR002401">
    <property type="entry name" value="Cyt_P450_E_grp-I"/>
</dbReference>
<gene>
    <name evidence="13" type="ORF">POM88_039070</name>
</gene>
<dbReference type="InterPro" id="IPR053062">
    <property type="entry name" value="CYP450_84A"/>
</dbReference>
<evidence type="ECO:0000256" key="7">
    <source>
        <dbReference type="ARBA" id="ARBA00022848"/>
    </source>
</evidence>
<comment type="subcellular location">
    <subcellularLocation>
        <location evidence="1">Microsome membrane</location>
        <topology evidence="1">Single-pass membrane protein</topology>
    </subcellularLocation>
</comment>
<dbReference type="InterPro" id="IPR017972">
    <property type="entry name" value="Cyt_P450_CS"/>
</dbReference>
<comment type="pathway">
    <text evidence="2">Secondary metabolite biosynthesis.</text>
</comment>
<keyword evidence="10 12" id="KW-0503">Monooxygenase</keyword>
<keyword evidence="4 11" id="KW-0349">Heme</keyword>
<dbReference type="SUPFAM" id="SSF48264">
    <property type="entry name" value="Cytochrome P450"/>
    <property type="match status" value="2"/>
</dbReference>
<keyword evidence="7" id="KW-0492">Microsome</keyword>
<reference evidence="13" key="1">
    <citation type="submission" date="2023-02" db="EMBL/GenBank/DDBJ databases">
        <title>Genome of toxic invasive species Heracleum sosnowskyi carries increased number of genes despite the absence of recent whole-genome duplications.</title>
        <authorList>
            <person name="Schelkunov M."/>
            <person name="Shtratnikova V."/>
            <person name="Makarenko M."/>
            <person name="Klepikova A."/>
            <person name="Omelchenko D."/>
            <person name="Novikova G."/>
            <person name="Obukhova E."/>
            <person name="Bogdanov V."/>
            <person name="Penin A."/>
            <person name="Logacheva M."/>
        </authorList>
    </citation>
    <scope>NUCLEOTIDE SEQUENCE</scope>
    <source>
        <strain evidence="13">Hsosn_3</strain>
        <tissue evidence="13">Leaf</tissue>
    </source>
</reference>
<dbReference type="PRINTS" id="PR00463">
    <property type="entry name" value="EP450I"/>
</dbReference>
<evidence type="ECO:0000256" key="12">
    <source>
        <dbReference type="RuleBase" id="RU000461"/>
    </source>
</evidence>
<keyword evidence="6" id="KW-0256">Endoplasmic reticulum</keyword>
<proteinExistence type="inferred from homology"/>
<organism evidence="13 14">
    <name type="scientific">Heracleum sosnowskyi</name>
    <dbReference type="NCBI Taxonomy" id="360622"/>
    <lineage>
        <taxon>Eukaryota</taxon>
        <taxon>Viridiplantae</taxon>
        <taxon>Streptophyta</taxon>
        <taxon>Embryophyta</taxon>
        <taxon>Tracheophyta</taxon>
        <taxon>Spermatophyta</taxon>
        <taxon>Magnoliopsida</taxon>
        <taxon>eudicotyledons</taxon>
        <taxon>Gunneridae</taxon>
        <taxon>Pentapetalae</taxon>
        <taxon>asterids</taxon>
        <taxon>campanulids</taxon>
        <taxon>Apiales</taxon>
        <taxon>Apiaceae</taxon>
        <taxon>Apioideae</taxon>
        <taxon>apioid superclade</taxon>
        <taxon>Tordylieae</taxon>
        <taxon>Tordyliinae</taxon>
        <taxon>Heracleum</taxon>
    </lineage>
</organism>
<evidence type="ECO:0000256" key="9">
    <source>
        <dbReference type="ARBA" id="ARBA00023004"/>
    </source>
</evidence>
<comment type="cofactor">
    <cofactor evidence="11">
        <name>heme</name>
        <dbReference type="ChEBI" id="CHEBI:30413"/>
    </cofactor>
</comment>
<accession>A0AAD8HBW7</accession>
<dbReference type="CDD" id="cd11072">
    <property type="entry name" value="CYP71-like"/>
    <property type="match status" value="1"/>
</dbReference>
<dbReference type="InterPro" id="IPR001128">
    <property type="entry name" value="Cyt_P450"/>
</dbReference>
<evidence type="ECO:0000256" key="6">
    <source>
        <dbReference type="ARBA" id="ARBA00022824"/>
    </source>
</evidence>
<dbReference type="EMBL" id="JAUIZM010000009">
    <property type="protein sequence ID" value="KAK1363509.1"/>
    <property type="molecule type" value="Genomic_DNA"/>
</dbReference>
<dbReference type="GO" id="GO:0020037">
    <property type="term" value="F:heme binding"/>
    <property type="evidence" value="ECO:0007669"/>
    <property type="project" value="InterPro"/>
</dbReference>
<keyword evidence="9 11" id="KW-0408">Iron</keyword>
<dbReference type="AlphaFoldDB" id="A0AAD8HBW7"/>
<evidence type="ECO:0000256" key="2">
    <source>
        <dbReference type="ARBA" id="ARBA00005179"/>
    </source>
</evidence>
<evidence type="ECO:0000256" key="11">
    <source>
        <dbReference type="PIRSR" id="PIRSR602401-1"/>
    </source>
</evidence>
<evidence type="ECO:0000256" key="5">
    <source>
        <dbReference type="ARBA" id="ARBA00022723"/>
    </source>
</evidence>
<dbReference type="Pfam" id="PF00067">
    <property type="entry name" value="p450"/>
    <property type="match status" value="1"/>
</dbReference>
<dbReference type="GO" id="GO:0004497">
    <property type="term" value="F:monooxygenase activity"/>
    <property type="evidence" value="ECO:0007669"/>
    <property type="project" value="UniProtKB-KW"/>
</dbReference>
<evidence type="ECO:0000256" key="10">
    <source>
        <dbReference type="ARBA" id="ARBA00023033"/>
    </source>
</evidence>
<dbReference type="Proteomes" id="UP001237642">
    <property type="component" value="Unassembled WGS sequence"/>
</dbReference>
<comment type="similarity">
    <text evidence="3 12">Belongs to the cytochrome P450 family.</text>
</comment>
<dbReference type="PANTHER" id="PTHR47945:SF5">
    <property type="entry name" value="CYTOCHROME P450 84A1-RELATED"/>
    <property type="match status" value="1"/>
</dbReference>
<dbReference type="FunFam" id="1.10.630.10:FF:000011">
    <property type="entry name" value="Cytochrome P450 83B1"/>
    <property type="match status" value="1"/>
</dbReference>
<keyword evidence="8 12" id="KW-0560">Oxidoreductase</keyword>
<evidence type="ECO:0000256" key="4">
    <source>
        <dbReference type="ARBA" id="ARBA00022617"/>
    </source>
</evidence>
<feature type="binding site" description="axial binding residue" evidence="11">
    <location>
        <position position="500"/>
    </location>
    <ligand>
        <name>heme</name>
        <dbReference type="ChEBI" id="CHEBI:30413"/>
    </ligand>
    <ligandPart>
        <name>Fe</name>
        <dbReference type="ChEBI" id="CHEBI:18248"/>
    </ligandPart>
</feature>
<evidence type="ECO:0000256" key="1">
    <source>
        <dbReference type="ARBA" id="ARBA00004111"/>
    </source>
</evidence>
<reference evidence="13" key="2">
    <citation type="submission" date="2023-05" db="EMBL/GenBank/DDBJ databases">
        <authorList>
            <person name="Schelkunov M.I."/>
        </authorList>
    </citation>
    <scope>NUCLEOTIDE SEQUENCE</scope>
    <source>
        <strain evidence="13">Hsosn_3</strain>
        <tissue evidence="13">Leaf</tissue>
    </source>
</reference>
<keyword evidence="14" id="KW-1185">Reference proteome</keyword>
<dbReference type="PRINTS" id="PR00385">
    <property type="entry name" value="P450"/>
</dbReference>
<dbReference type="Gene3D" id="1.10.630.10">
    <property type="entry name" value="Cytochrome P450"/>
    <property type="match status" value="2"/>
</dbReference>
<dbReference type="PROSITE" id="PS00086">
    <property type="entry name" value="CYTOCHROME_P450"/>
    <property type="match status" value="1"/>
</dbReference>
<name>A0AAD8HBW7_9APIA</name>
<dbReference type="GO" id="GO:0005506">
    <property type="term" value="F:iron ion binding"/>
    <property type="evidence" value="ECO:0007669"/>
    <property type="project" value="InterPro"/>
</dbReference>
<dbReference type="PANTHER" id="PTHR47945">
    <property type="entry name" value="CYTOCHROME P450 84A1-RELATED"/>
    <property type="match status" value="1"/>
</dbReference>
<evidence type="ECO:0000256" key="8">
    <source>
        <dbReference type="ARBA" id="ARBA00023002"/>
    </source>
</evidence>
<evidence type="ECO:0000313" key="13">
    <source>
        <dbReference type="EMBL" id="KAK1363509.1"/>
    </source>
</evidence>
<dbReference type="InterPro" id="IPR036396">
    <property type="entry name" value="Cyt_P450_sf"/>
</dbReference>
<sequence length="563" mass="63495">MLMMGYLTHQGLAKLAGRYGGLLYLRMGAQDIVVVSIPDMARQVLQAHQDKISSRPAGLKSRLRKARGSLDRFIDSIIDQHIPRKPYPPGPIRLPVIGNTLMMGYLTHRGLAKLARRYGGLFYLRMGAQDIVVVSTPDMARQVLQVHQDKIANRPTSIALDYLSYDRANMAFADYSPFWRQMRKICVMKLFSRARVESWDSVRDELNNMLQVVASNANQAIDLGELVFGFSQKIIYRAAFGSRLSDGQSDFIKIMQEFSQLFGSFNICDFVPWLSWADPQGLKARLYKARGSLDRFIDSIIDQHILKRKGKNMGYTDMVDELLAFYTDEGEPKSVSDDLQSSIKLTKNNIKGIIMDIMFGGTETVAAAIEWAMSELLKNPEELRRTQEELANTVGLHRCVEEGDLEKLTYLKCVLKETLRLHPPLPFLPRASAEDVSIAGYYIPAGTRVLINLWAMGRDGKCWSDEPEAFKPSRFLDVGAPDYKQNNLEFIPFGTGRRSCPGMQLGLYTFELGLAHLLHCFNWELPDGMKPSQLDMSDMYGLSAPKATRLIAVPTPRLLCPIC</sequence>
<evidence type="ECO:0000313" key="14">
    <source>
        <dbReference type="Proteomes" id="UP001237642"/>
    </source>
</evidence>
<dbReference type="GO" id="GO:0009805">
    <property type="term" value="P:coumarin biosynthetic process"/>
    <property type="evidence" value="ECO:0007669"/>
    <property type="project" value="UniProtKB-ARBA"/>
</dbReference>
<evidence type="ECO:0000256" key="3">
    <source>
        <dbReference type="ARBA" id="ARBA00010617"/>
    </source>
</evidence>